<dbReference type="InterPro" id="IPR003795">
    <property type="entry name" value="DUF192"/>
</dbReference>
<dbReference type="EMBL" id="CP123584">
    <property type="protein sequence ID" value="WZK91010.1"/>
    <property type="molecule type" value="Genomic_DNA"/>
</dbReference>
<dbReference type="PANTHER" id="PTHR37953">
    <property type="entry name" value="UPF0127 PROTEIN MJ1496"/>
    <property type="match status" value="1"/>
</dbReference>
<proteinExistence type="predicted"/>
<name>A0ABZ2XY20_9RHOB</name>
<evidence type="ECO:0000313" key="3">
    <source>
        <dbReference type="Proteomes" id="UP001623232"/>
    </source>
</evidence>
<gene>
    <name evidence="2" type="ORF">QEZ52_10185</name>
</gene>
<dbReference type="RefSeq" id="WP_406650418.1">
    <property type="nucleotide sequence ID" value="NZ_CP123584.1"/>
</dbReference>
<evidence type="ECO:0000256" key="1">
    <source>
        <dbReference type="SAM" id="SignalP"/>
    </source>
</evidence>
<keyword evidence="1" id="KW-0732">Signal</keyword>
<feature type="chain" id="PRO_5046960848" evidence="1">
    <location>
        <begin position="28"/>
        <end position="161"/>
    </location>
</feature>
<feature type="signal peptide" evidence="1">
    <location>
        <begin position="1"/>
        <end position="27"/>
    </location>
</feature>
<dbReference type="Proteomes" id="UP001623232">
    <property type="component" value="Chromosome"/>
</dbReference>
<evidence type="ECO:0000313" key="2">
    <source>
        <dbReference type="EMBL" id="WZK91010.1"/>
    </source>
</evidence>
<dbReference type="PANTHER" id="PTHR37953:SF1">
    <property type="entry name" value="UPF0127 PROTEIN MJ1496"/>
    <property type="match status" value="1"/>
</dbReference>
<dbReference type="Gene3D" id="2.60.120.1140">
    <property type="entry name" value="Protein of unknown function DUF192"/>
    <property type="match status" value="1"/>
</dbReference>
<reference evidence="2 3" key="1">
    <citation type="submission" date="2023-04" db="EMBL/GenBank/DDBJ databases">
        <title>Complete genome sequence of Alisedimentitalea scapharcae.</title>
        <authorList>
            <person name="Rong J.-C."/>
            <person name="Yi M.-L."/>
            <person name="Zhao Q."/>
        </authorList>
    </citation>
    <scope>NUCLEOTIDE SEQUENCE [LARGE SCALE GENOMIC DNA]</scope>
    <source>
        <strain evidence="2 3">KCTC 42119</strain>
    </source>
</reference>
<organism evidence="2 3">
    <name type="scientific">Aliisedimentitalea scapharcae</name>
    <dbReference type="NCBI Taxonomy" id="1524259"/>
    <lineage>
        <taxon>Bacteria</taxon>
        <taxon>Pseudomonadati</taxon>
        <taxon>Pseudomonadota</taxon>
        <taxon>Alphaproteobacteria</taxon>
        <taxon>Rhodobacterales</taxon>
        <taxon>Roseobacteraceae</taxon>
        <taxon>Aliisedimentitalea</taxon>
    </lineage>
</organism>
<accession>A0ABZ2XY20</accession>
<dbReference type="Pfam" id="PF02643">
    <property type="entry name" value="DUF192"/>
    <property type="match status" value="1"/>
</dbReference>
<dbReference type="InterPro" id="IPR038695">
    <property type="entry name" value="Saro_0823-like_sf"/>
</dbReference>
<sequence>MRLSDSLKGTALILAALTLCWAEAARAACSDKTVDLRGDWGQAGFVVELADTAEERSQGLMFRETMARRSGMLFVYDQPQRAVFWMKNTLIPLDMIFTDRAGRVTHVHHDAIPGDLTPIDGGQQVYAVLEINAGLARQYGINVGSELRHKIFSDGPAIWPC</sequence>
<keyword evidence="3" id="KW-1185">Reference proteome</keyword>
<protein>
    <submittedName>
        <fullName evidence="2">DUF192 domain-containing protein</fullName>
    </submittedName>
</protein>